<dbReference type="AlphaFoldDB" id="A0AAU9DGK7"/>
<dbReference type="EMBL" id="AP025317">
    <property type="protein sequence ID" value="BDD12251.1"/>
    <property type="molecule type" value="Genomic_DNA"/>
</dbReference>
<dbReference type="KEGG" id="fax:FUAX_46830"/>
<name>A0AAU9DGK7_9BACT</name>
<geneLocation type="plasmid" evidence="1 2">
    <name>pFA3</name>
</geneLocation>
<evidence type="ECO:0000313" key="1">
    <source>
        <dbReference type="EMBL" id="BDD12251.1"/>
    </source>
</evidence>
<proteinExistence type="predicted"/>
<keyword evidence="2" id="KW-1185">Reference proteome</keyword>
<keyword evidence="1" id="KW-0614">Plasmid</keyword>
<organism evidence="1 2">
    <name type="scientific">Fulvitalea axinellae</name>
    <dbReference type="NCBI Taxonomy" id="1182444"/>
    <lineage>
        <taxon>Bacteria</taxon>
        <taxon>Pseudomonadati</taxon>
        <taxon>Bacteroidota</taxon>
        <taxon>Cytophagia</taxon>
        <taxon>Cytophagales</taxon>
        <taxon>Persicobacteraceae</taxon>
        <taxon>Fulvitalea</taxon>
    </lineage>
</organism>
<sequence length="84" mass="10638">MKFTIQNKFFYFFRSKSIIHIRFFNEIYFSKFRYKHVSQNRPPLNPLELDREFFSKFSRKMTLVIGRFFPYEKDFFLHKFKSEK</sequence>
<evidence type="ECO:0000313" key="2">
    <source>
        <dbReference type="Proteomes" id="UP001348817"/>
    </source>
</evidence>
<accession>A0AAU9DGK7</accession>
<reference evidence="1 2" key="1">
    <citation type="submission" date="2021-12" db="EMBL/GenBank/DDBJ databases">
        <title>Genome sequencing of bacteria with rrn-lacking chromosome and rrn-plasmid.</title>
        <authorList>
            <person name="Anda M."/>
            <person name="Iwasaki W."/>
        </authorList>
    </citation>
    <scope>NUCLEOTIDE SEQUENCE [LARGE SCALE GENOMIC DNA]</scope>
    <source>
        <strain evidence="1 2">DSM 100852</strain>
        <plasmid evidence="1 2">pFA3</plasmid>
    </source>
</reference>
<dbReference type="Proteomes" id="UP001348817">
    <property type="component" value="Plasmid pFA3"/>
</dbReference>
<protein>
    <submittedName>
        <fullName evidence="1">Uncharacterized protein</fullName>
    </submittedName>
</protein>
<gene>
    <name evidence="1" type="ORF">FUAX_46830</name>
</gene>